<dbReference type="AlphaFoldDB" id="A0A4R5N6V2"/>
<sequence>MKIISFTENKNSLAITTSEKTITYNTPSDLAVLLIDLLDANFSLNISSKLNNTIETITDYILLTIYSLNNIENIEKQEDLIVDDFFDDEQQPVQPHKVFIKKPFDDYMTYITGCYSNLYVLHNSMKKIIMQQKWNGTKELSSISDSIKTFKIIRNKLLVHPEDNGVLLYDDDGLVRLSLHSLKKTITINFVNTENEVMEFELASTYKTILTDFLISFIKILLNNNLNQINGYEDETIFRTLM</sequence>
<dbReference type="Proteomes" id="UP000295681">
    <property type="component" value="Unassembled WGS sequence"/>
</dbReference>
<organism evidence="1 2">
    <name type="scientific">Leuconostoc fallax</name>
    <dbReference type="NCBI Taxonomy" id="1251"/>
    <lineage>
        <taxon>Bacteria</taxon>
        <taxon>Bacillati</taxon>
        <taxon>Bacillota</taxon>
        <taxon>Bacilli</taxon>
        <taxon>Lactobacillales</taxon>
        <taxon>Lactobacillaceae</taxon>
        <taxon>Leuconostoc</taxon>
    </lineage>
</organism>
<protein>
    <submittedName>
        <fullName evidence="1">Uncharacterized protein</fullName>
    </submittedName>
</protein>
<dbReference type="RefSeq" id="WP_133264514.1">
    <property type="nucleotide sequence ID" value="NZ_JAGYGP010000001.1"/>
</dbReference>
<evidence type="ECO:0000313" key="1">
    <source>
        <dbReference type="EMBL" id="TDG67469.1"/>
    </source>
</evidence>
<keyword evidence="2" id="KW-1185">Reference proteome</keyword>
<comment type="caution">
    <text evidence="1">The sequence shown here is derived from an EMBL/GenBank/DDBJ whole genome shotgun (WGS) entry which is preliminary data.</text>
</comment>
<evidence type="ECO:0000313" key="2">
    <source>
        <dbReference type="Proteomes" id="UP000295681"/>
    </source>
</evidence>
<gene>
    <name evidence="1" type="ORF">C5L23_001268</name>
</gene>
<accession>A0A4R5N6V2</accession>
<proteinExistence type="predicted"/>
<name>A0A4R5N6V2_9LACO</name>
<reference evidence="1 2" key="1">
    <citation type="journal article" date="2019" name="Appl. Microbiol. Biotechnol.">
        <title>Uncovering carbohydrate metabolism through a genotype-phenotype association study of 56 lactic acid bacteria genomes.</title>
        <authorList>
            <person name="Buron-Moles G."/>
            <person name="Chailyan A."/>
            <person name="Dolejs I."/>
            <person name="Forster J."/>
            <person name="Miks M.H."/>
        </authorList>
    </citation>
    <scope>NUCLEOTIDE SEQUENCE [LARGE SCALE GENOMIC DNA]</scope>
    <source>
        <strain evidence="1 2">ATCC 700006</strain>
    </source>
</reference>
<dbReference type="EMBL" id="PUFI01000015">
    <property type="protein sequence ID" value="TDG67469.1"/>
    <property type="molecule type" value="Genomic_DNA"/>
</dbReference>